<dbReference type="GO" id="GO:0008270">
    <property type="term" value="F:zinc ion binding"/>
    <property type="evidence" value="ECO:0007669"/>
    <property type="project" value="InterPro"/>
</dbReference>
<dbReference type="InterPro" id="IPR003615">
    <property type="entry name" value="HNH_nuc"/>
</dbReference>
<dbReference type="Proteomes" id="UP000093779">
    <property type="component" value="Unassembled WGS sequence"/>
</dbReference>
<keyword evidence="3" id="KW-0540">Nuclease</keyword>
<dbReference type="Pfam" id="PF01844">
    <property type="entry name" value="HNH"/>
    <property type="match status" value="1"/>
</dbReference>
<keyword evidence="3" id="KW-0378">Hydrolase</keyword>
<feature type="domain" description="HNH nuclease" evidence="2">
    <location>
        <begin position="28"/>
        <end position="88"/>
    </location>
</feature>
<name>A0A1A1ZJC1_9MYCO</name>
<dbReference type="AlphaFoldDB" id="A0A1A1ZJC1"/>
<feature type="compositionally biased region" description="Basic and acidic residues" evidence="1">
    <location>
        <begin position="7"/>
        <end position="19"/>
    </location>
</feature>
<gene>
    <name evidence="3" type="ORF">A5726_29960</name>
</gene>
<dbReference type="CDD" id="cd00085">
    <property type="entry name" value="HNHc"/>
    <property type="match status" value="1"/>
</dbReference>
<accession>A0A1A1ZJC1</accession>
<evidence type="ECO:0000313" key="4">
    <source>
        <dbReference type="Proteomes" id="UP000093779"/>
    </source>
</evidence>
<dbReference type="Gene3D" id="1.10.30.50">
    <property type="match status" value="1"/>
</dbReference>
<evidence type="ECO:0000256" key="1">
    <source>
        <dbReference type="SAM" id="MobiDB-lite"/>
    </source>
</evidence>
<dbReference type="GO" id="GO:0003676">
    <property type="term" value="F:nucleic acid binding"/>
    <property type="evidence" value="ECO:0007669"/>
    <property type="project" value="InterPro"/>
</dbReference>
<evidence type="ECO:0000259" key="2">
    <source>
        <dbReference type="SMART" id="SM00507"/>
    </source>
</evidence>
<protein>
    <submittedName>
        <fullName evidence="3">HNH endonuclease</fullName>
    </submittedName>
</protein>
<organism evidence="3 4">
    <name type="scientific">Mycolicibacterium conceptionense</name>
    <dbReference type="NCBI Taxonomy" id="451644"/>
    <lineage>
        <taxon>Bacteria</taxon>
        <taxon>Bacillati</taxon>
        <taxon>Actinomycetota</taxon>
        <taxon>Actinomycetes</taxon>
        <taxon>Mycobacteriales</taxon>
        <taxon>Mycobacteriaceae</taxon>
        <taxon>Mycolicibacterium</taxon>
    </lineage>
</organism>
<feature type="region of interest" description="Disordered" evidence="1">
    <location>
        <begin position="1"/>
        <end position="21"/>
    </location>
</feature>
<dbReference type="RefSeq" id="WP_064894061.1">
    <property type="nucleotide sequence ID" value="NZ_JAYXBU010000018.1"/>
</dbReference>
<reference evidence="3 4" key="1">
    <citation type="submission" date="2016-06" db="EMBL/GenBank/DDBJ databases">
        <authorList>
            <person name="Kjaerup R.B."/>
            <person name="Dalgaard T.S."/>
            <person name="Juul-Madsen H.R."/>
        </authorList>
    </citation>
    <scope>NUCLEOTIDE SEQUENCE [LARGE SCALE GENOMIC DNA]</scope>
    <source>
        <strain evidence="3 4">ACS1953</strain>
    </source>
</reference>
<dbReference type="GO" id="GO:0004519">
    <property type="term" value="F:endonuclease activity"/>
    <property type="evidence" value="ECO:0007669"/>
    <property type="project" value="UniProtKB-KW"/>
</dbReference>
<comment type="caution">
    <text evidence="3">The sequence shown here is derived from an EMBL/GenBank/DDBJ whole genome shotgun (WGS) entry which is preliminary data.</text>
</comment>
<sequence>MRTPRGRRGDGVRRNTTTRDRHRRIISLGLAPSPYGPKPDCYHCGQPIDYEAHYLEPLSFTIDHLKALANGGSDTLDNIVPAHRMCNRGKSDKDVWLAPGVTFVTSRCWWA</sequence>
<evidence type="ECO:0000313" key="3">
    <source>
        <dbReference type="EMBL" id="OBF29824.1"/>
    </source>
</evidence>
<dbReference type="SMART" id="SM00507">
    <property type="entry name" value="HNHc"/>
    <property type="match status" value="1"/>
</dbReference>
<dbReference type="InterPro" id="IPR002711">
    <property type="entry name" value="HNH"/>
</dbReference>
<proteinExistence type="predicted"/>
<dbReference type="EMBL" id="LZHX01000004">
    <property type="protein sequence ID" value="OBF29824.1"/>
    <property type="molecule type" value="Genomic_DNA"/>
</dbReference>
<keyword evidence="3" id="KW-0255">Endonuclease</keyword>